<evidence type="ECO:0000313" key="1">
    <source>
        <dbReference type="EMBL" id="MBE1161897.1"/>
    </source>
</evidence>
<name>A0ABR9GCY1_9GAMM</name>
<dbReference type="SUPFAM" id="SSF53955">
    <property type="entry name" value="Lysozyme-like"/>
    <property type="match status" value="1"/>
</dbReference>
<evidence type="ECO:0008006" key="3">
    <source>
        <dbReference type="Google" id="ProtNLM"/>
    </source>
</evidence>
<dbReference type="SUPFAM" id="SSF51261">
    <property type="entry name" value="Duplicated hybrid motif"/>
    <property type="match status" value="1"/>
</dbReference>
<comment type="caution">
    <text evidence="1">The sequence shown here is derived from an EMBL/GenBank/DDBJ whole genome shotgun (WGS) entry which is preliminary data.</text>
</comment>
<dbReference type="Proteomes" id="UP000651010">
    <property type="component" value="Unassembled WGS sequence"/>
</dbReference>
<gene>
    <name evidence="1" type="ORF">IGX34_16055</name>
</gene>
<dbReference type="CDD" id="cd12797">
    <property type="entry name" value="M23_peptidase"/>
    <property type="match status" value="1"/>
</dbReference>
<dbReference type="EMBL" id="JACZZA010000010">
    <property type="protein sequence ID" value="MBE1161897.1"/>
    <property type="molecule type" value="Genomic_DNA"/>
</dbReference>
<accession>A0ABR9GCY1</accession>
<protein>
    <recommendedName>
        <fullName evidence="3">M23 family metallopeptidase</fullName>
    </recommendedName>
</protein>
<dbReference type="Gene3D" id="2.70.70.10">
    <property type="entry name" value="Glucose Permease (Domain IIA)"/>
    <property type="match status" value="1"/>
</dbReference>
<dbReference type="RefSeq" id="WP_192556735.1">
    <property type="nucleotide sequence ID" value="NZ_JACZZA010000010.1"/>
</dbReference>
<dbReference type="InterPro" id="IPR011055">
    <property type="entry name" value="Dup_hybrid_motif"/>
</dbReference>
<proteinExistence type="predicted"/>
<keyword evidence="2" id="KW-1185">Reference proteome</keyword>
<organism evidence="1 2">
    <name type="scientific">Dyella acidiphila</name>
    <dbReference type="NCBI Taxonomy" id="2775866"/>
    <lineage>
        <taxon>Bacteria</taxon>
        <taxon>Pseudomonadati</taxon>
        <taxon>Pseudomonadota</taxon>
        <taxon>Gammaproteobacteria</taxon>
        <taxon>Lysobacterales</taxon>
        <taxon>Rhodanobacteraceae</taxon>
        <taxon>Dyella</taxon>
    </lineage>
</organism>
<dbReference type="InterPro" id="IPR023346">
    <property type="entry name" value="Lysozyme-like_dom_sf"/>
</dbReference>
<reference evidence="1 2" key="1">
    <citation type="submission" date="2020-09" db="EMBL/GenBank/DDBJ databases">
        <title>Dyella sp. 7MK23 isolated from forest soil.</title>
        <authorList>
            <person name="Fu J."/>
        </authorList>
    </citation>
    <scope>NUCLEOTIDE SEQUENCE [LARGE SCALE GENOMIC DNA]</scope>
    <source>
        <strain evidence="1 2">7MK23</strain>
    </source>
</reference>
<dbReference type="Gene3D" id="1.10.530.10">
    <property type="match status" value="1"/>
</dbReference>
<sequence length="778" mass="86518">MLISPPFLPQHDATDPDDNYLPTAMRNQGFGEGAFPLARHMTWHGGLHLTAPRIDGNGHQPVRAIADGTVAYVRQPKKKPDSQETMDADPLGYNGWCDSGCVIIKHATEIGEGISVTYFSITLHLKKIAAGVDPDKPIYRKDELGEAGSIDGTDHQIHFEIICDDHNLASLVGRSADPLDETQDGRASALFGEVYVHLPAGAVFHAQAPAATATDVPSSLAPLHVSAEDYYIGIRCTHQQGGIELTTYKQDGSIVGSPVQEPGGDYALYERANTLAGAYRTAKAAAIPAASALQQLLRLARVLDPETLNPADAPHWRCVAFPDGQGWVNLHANGVRVFSDADFPPWRGWHVIDDDTHSDSRCHSNKLLELIQQGSDTSRMPAAQAQGTAMSDPATYRLVRAMDRLTDKTVLSRLSYTVCKFTTEWEKASFATRWQWLTTETPADGGPLAGPYLHKQDFPKFQAHGEALCFWEDAKLGIDANHWHFHPTEFIRMFRRCGWLSLNEMIQLFPMTAVRPSKGAWVSEPVIAPVATIENYRVELNKACRRYGIVTPLRMAAFYANAMQETTWFTSIYENNPTARYWPWDGRGFLQLTWPHNYIKYWRYIGNALDENFAETLNTAAKQANTQRSNTPLEAIESQVSATKMKKWRRELGDDTRLDLSTDCACAYWAWTHAAPFADTKPFNILKSITAEDHTQAYVKGRTRLKATVHYYTSTGMGNVAATVNIGHPSTIYKSVNGVVARFQAYNICQALLLDTPNFPNIHGLMNSVPEGYMPRRP</sequence>
<evidence type="ECO:0000313" key="2">
    <source>
        <dbReference type="Proteomes" id="UP000651010"/>
    </source>
</evidence>